<dbReference type="GO" id="GO:0003700">
    <property type="term" value="F:DNA-binding transcription factor activity"/>
    <property type="evidence" value="ECO:0007669"/>
    <property type="project" value="InterPro"/>
</dbReference>
<evidence type="ECO:0000313" key="5">
    <source>
        <dbReference type="Proteomes" id="UP000323646"/>
    </source>
</evidence>
<dbReference type="PROSITE" id="PS01124">
    <property type="entry name" value="HTH_ARAC_FAMILY_2"/>
    <property type="match status" value="1"/>
</dbReference>
<evidence type="ECO:0000259" key="3">
    <source>
        <dbReference type="PROSITE" id="PS01124"/>
    </source>
</evidence>
<reference evidence="4 5" key="1">
    <citation type="submission" date="2019-08" db="EMBL/GenBank/DDBJ databases">
        <title>Selenomonas sp. mPRGC5 and Selenomonas sp. mPRGC8 isolated from ruminal fluid of dairy goat (Capra hircus).</title>
        <authorList>
            <person name="Poothong S."/>
            <person name="Nuengjamnong C."/>
            <person name="Tanasupawat S."/>
        </authorList>
    </citation>
    <scope>NUCLEOTIDE SEQUENCE [LARGE SCALE GENOMIC DNA]</scope>
    <source>
        <strain evidence="5">mPRGC5</strain>
    </source>
</reference>
<evidence type="ECO:0000256" key="2">
    <source>
        <dbReference type="ARBA" id="ARBA00023163"/>
    </source>
</evidence>
<gene>
    <name evidence="4" type="ORF">FZ040_02870</name>
</gene>
<dbReference type="InterPro" id="IPR009057">
    <property type="entry name" value="Homeodomain-like_sf"/>
</dbReference>
<dbReference type="AlphaFoldDB" id="A0A5D6WCG0"/>
<sequence length="25" mass="2996">MLGYSNSSNYYKAFREYYGTSPRQL</sequence>
<proteinExistence type="predicted"/>
<comment type="caution">
    <text evidence="4">The sequence shown here is derived from an EMBL/GenBank/DDBJ whole genome shotgun (WGS) entry which is preliminary data.</text>
</comment>
<evidence type="ECO:0000313" key="4">
    <source>
        <dbReference type="EMBL" id="TYZ25172.1"/>
    </source>
</evidence>
<dbReference type="EMBL" id="VTOY01000001">
    <property type="protein sequence ID" value="TYZ25172.1"/>
    <property type="molecule type" value="Genomic_DNA"/>
</dbReference>
<dbReference type="SUPFAM" id="SSF46689">
    <property type="entry name" value="Homeodomain-like"/>
    <property type="match status" value="1"/>
</dbReference>
<keyword evidence="1" id="KW-0805">Transcription regulation</keyword>
<evidence type="ECO:0000256" key="1">
    <source>
        <dbReference type="ARBA" id="ARBA00023015"/>
    </source>
</evidence>
<dbReference type="Pfam" id="PF00165">
    <property type="entry name" value="HTH_AraC"/>
    <property type="match status" value="1"/>
</dbReference>
<dbReference type="Proteomes" id="UP000323646">
    <property type="component" value="Unassembled WGS sequence"/>
</dbReference>
<feature type="domain" description="HTH araC/xylS-type" evidence="3">
    <location>
        <begin position="1"/>
        <end position="25"/>
    </location>
</feature>
<dbReference type="Gene3D" id="1.10.10.60">
    <property type="entry name" value="Homeodomain-like"/>
    <property type="match status" value="1"/>
</dbReference>
<dbReference type="GO" id="GO:0043565">
    <property type="term" value="F:sequence-specific DNA binding"/>
    <property type="evidence" value="ECO:0007669"/>
    <property type="project" value="InterPro"/>
</dbReference>
<protein>
    <submittedName>
        <fullName evidence="4">AraC family transcriptional regulator</fullName>
    </submittedName>
</protein>
<accession>A0A5D6WCG0</accession>
<name>A0A5D6WCG0_9FIRM</name>
<dbReference type="InterPro" id="IPR018060">
    <property type="entry name" value="HTH_AraC"/>
</dbReference>
<dbReference type="RefSeq" id="WP_149170773.1">
    <property type="nucleotide sequence ID" value="NZ_VTOY01000001.1"/>
</dbReference>
<organism evidence="4 5">
    <name type="scientific">Selenomonas ruminis</name>
    <dbReference type="NCBI Taxonomy" id="2593411"/>
    <lineage>
        <taxon>Bacteria</taxon>
        <taxon>Bacillati</taxon>
        <taxon>Bacillota</taxon>
        <taxon>Negativicutes</taxon>
        <taxon>Selenomonadales</taxon>
        <taxon>Selenomonadaceae</taxon>
        <taxon>Selenomonas</taxon>
    </lineage>
</organism>
<keyword evidence="5" id="KW-1185">Reference proteome</keyword>
<keyword evidence="2" id="KW-0804">Transcription</keyword>